<dbReference type="SUPFAM" id="SSF52540">
    <property type="entry name" value="P-loop containing nucleoside triphosphate hydrolases"/>
    <property type="match status" value="1"/>
</dbReference>
<comment type="cofactor">
    <cofactor evidence="9">
        <name>Zn(2+)</name>
        <dbReference type="ChEBI" id="CHEBI:29105"/>
    </cofactor>
    <text evidence="9">Binds 1 zinc ion per homodimer.</text>
</comment>
<keyword evidence="8 9" id="KW-0234">DNA repair</keyword>
<dbReference type="PROSITE" id="PS51131">
    <property type="entry name" value="ZN_HOOK"/>
    <property type="match status" value="1"/>
</dbReference>
<evidence type="ECO:0000256" key="4">
    <source>
        <dbReference type="ARBA" id="ARBA00022801"/>
    </source>
</evidence>
<evidence type="ECO:0000256" key="2">
    <source>
        <dbReference type="ARBA" id="ARBA00022741"/>
    </source>
</evidence>
<dbReference type="GO" id="GO:0005524">
    <property type="term" value="F:ATP binding"/>
    <property type="evidence" value="ECO:0007669"/>
    <property type="project" value="UniProtKB-UniRule"/>
</dbReference>
<dbReference type="InterPro" id="IPR013134">
    <property type="entry name" value="Zn_hook_RAD50"/>
</dbReference>
<dbReference type="GO" id="GO:0004527">
    <property type="term" value="F:exonuclease activity"/>
    <property type="evidence" value="ECO:0007669"/>
    <property type="project" value="UniProtKB-KW"/>
</dbReference>
<feature type="binding site" evidence="9">
    <location>
        <position position="12"/>
    </location>
    <ligand>
        <name>ATP</name>
        <dbReference type="ChEBI" id="CHEBI:30616"/>
    </ligand>
</feature>
<dbReference type="PANTHER" id="PTHR32114:SF2">
    <property type="entry name" value="ABC TRANSPORTER ABCH.3"/>
    <property type="match status" value="1"/>
</dbReference>
<evidence type="ECO:0000256" key="8">
    <source>
        <dbReference type="ARBA" id="ARBA00023204"/>
    </source>
</evidence>
<reference evidence="12 13" key="1">
    <citation type="submission" date="2016-10" db="EMBL/GenBank/DDBJ databases">
        <authorList>
            <person name="Varghese N."/>
            <person name="Submissions S."/>
        </authorList>
    </citation>
    <scope>NUCLEOTIDE SEQUENCE [LARGE SCALE GENOMIC DNA]</scope>
    <source>
        <strain evidence="12 13">DSM 16643</strain>
    </source>
</reference>
<dbReference type="Pfam" id="PF13476">
    <property type="entry name" value="AAA_23"/>
    <property type="match status" value="1"/>
</dbReference>
<keyword evidence="12" id="KW-0540">Nuclease</keyword>
<evidence type="ECO:0000256" key="7">
    <source>
        <dbReference type="ARBA" id="ARBA00023054"/>
    </source>
</evidence>
<feature type="binding site" evidence="9 10">
    <location>
        <position position="471"/>
    </location>
    <ligand>
        <name>Zn(2+)</name>
        <dbReference type="ChEBI" id="CHEBI:29105"/>
    </ligand>
</feature>
<protein>
    <recommendedName>
        <fullName evidence="9">DNA double-strand break repair Rad50 ATPase</fullName>
    </recommendedName>
</protein>
<name>A0A1G5V1G2_9EURY</name>
<feature type="binding site" evidence="9">
    <location>
        <position position="138"/>
    </location>
    <ligand>
        <name>ATP</name>
        <dbReference type="ChEBI" id="CHEBI:30616"/>
    </ligand>
</feature>
<evidence type="ECO:0000256" key="3">
    <source>
        <dbReference type="ARBA" id="ARBA00022763"/>
    </source>
</evidence>
<dbReference type="Gene3D" id="1.10.287.510">
    <property type="entry name" value="Helix hairpin bin"/>
    <property type="match status" value="1"/>
</dbReference>
<dbReference type="Proteomes" id="UP000323439">
    <property type="component" value="Unassembled WGS sequence"/>
</dbReference>
<keyword evidence="7 9" id="KW-0175">Coiled coil</keyword>
<dbReference type="EMBL" id="FMXB01000002">
    <property type="protein sequence ID" value="SDA39719.1"/>
    <property type="molecule type" value="Genomic_DNA"/>
</dbReference>
<evidence type="ECO:0000313" key="13">
    <source>
        <dbReference type="Proteomes" id="UP000323439"/>
    </source>
</evidence>
<feature type="coiled-coil region" evidence="9">
    <location>
        <begin position="423"/>
        <end position="450"/>
    </location>
</feature>
<dbReference type="GO" id="GO:0008270">
    <property type="term" value="F:zinc ion binding"/>
    <property type="evidence" value="ECO:0007669"/>
    <property type="project" value="UniProtKB-UniRule"/>
</dbReference>
<feature type="binding site" evidence="9 10">
    <location>
        <position position="468"/>
    </location>
    <ligand>
        <name>Zn(2+)</name>
        <dbReference type="ChEBI" id="CHEBI:29105"/>
    </ligand>
</feature>
<comment type="subunit">
    <text evidence="9">Homodimer. Forms a heterotetramer composed of two Mre11 subunits and two Rad50 subunits.</text>
</comment>
<dbReference type="STRING" id="230361.sm9_0937"/>
<feature type="domain" description="Zinc-hook" evidence="11">
    <location>
        <begin position="423"/>
        <end position="520"/>
    </location>
</feature>
<organism evidence="12 13">
    <name type="scientific">Methanobrevibacter millerae</name>
    <dbReference type="NCBI Taxonomy" id="230361"/>
    <lineage>
        <taxon>Archaea</taxon>
        <taxon>Methanobacteriati</taxon>
        <taxon>Methanobacteriota</taxon>
        <taxon>Methanomada group</taxon>
        <taxon>Methanobacteria</taxon>
        <taxon>Methanobacteriales</taxon>
        <taxon>Methanobacteriaceae</taxon>
        <taxon>Methanobrevibacter</taxon>
    </lineage>
</organism>
<sequence length="916" mass="105605">MIFKRLKLKNFKSYANEVIKFDKGITVIVGENGAGKSSIFEAMSFALYKQHTAGRIGDLVRNNADMMGVELDFVSRGKEYRIIREKTKSKMSSRLLTKTSSDSEFMSLCTGEKEVANNIEAILDMDANLFLNAIYVRQGEIAELVDKQPAEKKRLIAKLLGLDSLEVAWKNLSPLINEYENKLAEIKGKLYSKDALKEEYDTKTSELNDLKERGHELESQIKEVKTLREEIAEDKRNMEREKEIYETQINNLENEKQTLEKLENDKHMLQENLDKIREAEEQIGRLEKYVSKLDVYLDFEKSVVSIQSLKESEIELEDKIDSIKEQKTLIHAKKQGYNDYLASDEKISKLTNQKIEYEKQLATLTQLENDKKVLLKGIESDRNEIEKFFVLTKEKLLDFGMSQDILANVDDLKKLGDVTNEYIDEISTKIEDLTSDINSKKEDIVAFKQAIAANEKPLEELANVDNKCPVCQSDIDEAKKVELTSQYKTEIEENTKAIGENEEAIRMFTKNRDSFKEKLDKVKAISEEILEHKYKFSNLEKDLQRLSEIDQNLDSKEHISGKLGELILEIAKEKENRDSYKQDHDDYNQSKGALDVLGSQTEAEYKLKQVKNEIDVHVKNIKLAIDSDPHLSGDMDTLELKNRIDDLKAKNEEYNQLKGFVQNKNTITTQFDSVKEDIGVSNNQLDIIQNKINASTYDKEKYEQIIYRDEMYGRRYESFTNELSEIKGRARELIAQHKSLAEKIKNNDRFQREHDNITHYLVILKDIRELYGKNGIQKELRNNSRPIIQKNTKEFFDDFNFNYSDLTLDEDYNIVVWGPEGESSMSMVSGGEKIAIALALRLGITKSMAKGDLETILLDEPTIHLDSARRQELINLLKEMSLLPQMIIVTHENQLETAADNLIKVEKENGISKIVN</sequence>
<dbReference type="OrthoDB" id="25344at2157"/>
<evidence type="ECO:0000256" key="10">
    <source>
        <dbReference type="PROSITE-ProRule" id="PRU00471"/>
    </source>
</evidence>
<evidence type="ECO:0000256" key="5">
    <source>
        <dbReference type="ARBA" id="ARBA00022833"/>
    </source>
</evidence>
<keyword evidence="3 9" id="KW-0227">DNA damage</keyword>
<keyword evidence="13" id="KW-1185">Reference proteome</keyword>
<dbReference type="SUPFAM" id="SSF75712">
    <property type="entry name" value="Rad50 coiled-coil Zn hook"/>
    <property type="match status" value="1"/>
</dbReference>
<dbReference type="HAMAP" id="MF_00449">
    <property type="entry name" value="RAD50"/>
    <property type="match status" value="1"/>
</dbReference>
<gene>
    <name evidence="9" type="primary">rad50</name>
    <name evidence="12" type="ORF">SAMN02910315_00278</name>
</gene>
<keyword evidence="12" id="KW-0269">Exonuclease</keyword>
<evidence type="ECO:0000313" key="12">
    <source>
        <dbReference type="EMBL" id="SDA39719.1"/>
    </source>
</evidence>
<dbReference type="PANTHER" id="PTHR32114">
    <property type="entry name" value="ABC TRANSPORTER ABCH.3"/>
    <property type="match status" value="1"/>
</dbReference>
<comment type="domain">
    <text evidence="9">The two conserved Cys that bind zinc constitute the zinc-hook, which separates the large intramolecular coiled coil regions. The 2 Cys residues coordinate one molecule of zinc with the help of the 2 Cys residues of the zinc-hook of another Rad50 molecule, thereby forming a V-shaped homodimer.</text>
</comment>
<evidence type="ECO:0000256" key="1">
    <source>
        <dbReference type="ARBA" id="ARBA00022723"/>
    </source>
</evidence>
<evidence type="ECO:0000256" key="9">
    <source>
        <dbReference type="HAMAP-Rule" id="MF_00449"/>
    </source>
</evidence>
<dbReference type="GO" id="GO:0016887">
    <property type="term" value="F:ATP hydrolysis activity"/>
    <property type="evidence" value="ECO:0007669"/>
    <property type="project" value="UniProtKB-UniRule"/>
</dbReference>
<feature type="binding site" evidence="9">
    <location>
        <begin position="827"/>
        <end position="832"/>
    </location>
    <ligand>
        <name>ATP</name>
        <dbReference type="ChEBI" id="CHEBI:30616"/>
    </ligand>
</feature>
<dbReference type="Pfam" id="PF04423">
    <property type="entry name" value="Rad50_zn_hook"/>
    <property type="match status" value="1"/>
</dbReference>
<proteinExistence type="inferred from homology"/>
<comment type="similarity">
    <text evidence="9">Belongs to the SMC family. RAD50 subfamily.</text>
</comment>
<accession>A0A1G5V1G2</accession>
<feature type="binding site" evidence="9">
    <location>
        <begin position="32"/>
        <end position="38"/>
    </location>
    <ligand>
        <name>ATP</name>
        <dbReference type="ChEBI" id="CHEBI:30616"/>
    </ligand>
</feature>
<feature type="coiled-coil region" evidence="9">
    <location>
        <begin position="637"/>
        <end position="664"/>
    </location>
</feature>
<keyword evidence="1 9" id="KW-0479">Metal-binding</keyword>
<dbReference type="RefSeq" id="WP_149730923.1">
    <property type="nucleotide sequence ID" value="NZ_FMXB01000002.1"/>
</dbReference>
<dbReference type="AlphaFoldDB" id="A0A1G5V1G2"/>
<dbReference type="Gene3D" id="3.40.50.300">
    <property type="entry name" value="P-loop containing nucleotide triphosphate hydrolases"/>
    <property type="match status" value="2"/>
</dbReference>
<keyword evidence="2 9" id="KW-0547">Nucleotide-binding</keyword>
<evidence type="ECO:0000256" key="6">
    <source>
        <dbReference type="ARBA" id="ARBA00022840"/>
    </source>
</evidence>
<dbReference type="InterPro" id="IPR022982">
    <property type="entry name" value="Rad50_ATPase_archaeal"/>
</dbReference>
<keyword evidence="5 9" id="KW-0862">Zinc</keyword>
<feature type="coiled-coil region" evidence="9">
    <location>
        <begin position="563"/>
        <end position="590"/>
    </location>
</feature>
<dbReference type="InterPro" id="IPR038729">
    <property type="entry name" value="Rad50/SbcC_AAA"/>
</dbReference>
<dbReference type="GO" id="GO:0006302">
    <property type="term" value="P:double-strand break repair"/>
    <property type="evidence" value="ECO:0007669"/>
    <property type="project" value="UniProtKB-UniRule"/>
</dbReference>
<keyword evidence="4 9" id="KW-0378">Hydrolase</keyword>
<dbReference type="InterPro" id="IPR027417">
    <property type="entry name" value="P-loop_NTPase"/>
</dbReference>
<comment type="function">
    <text evidence="9">Part of the Rad50/Mre11 complex, which is involved in the early steps of DNA double-strand break (DSB) repair. The complex may facilitate opening of the processed DNA ends to aid in the recruitment of HerA and NurA. Rad50 controls the balance between DNA end bridging and DNA resection via ATP-dependent structural rearrangements of the Rad50/Mre11 complex.</text>
</comment>
<feature type="coiled-coil region" evidence="9">
    <location>
        <begin position="193"/>
        <end position="370"/>
    </location>
</feature>
<feature type="coiled-coil region" evidence="9">
    <location>
        <begin position="716"/>
        <end position="743"/>
    </location>
</feature>
<evidence type="ECO:0000259" key="11">
    <source>
        <dbReference type="PROSITE" id="PS51131"/>
    </source>
</evidence>
<keyword evidence="6 9" id="KW-0067">ATP-binding</keyword>